<evidence type="ECO:0000256" key="2">
    <source>
        <dbReference type="SAM" id="Phobius"/>
    </source>
</evidence>
<accession>A0A9N8H135</accession>
<feature type="transmembrane region" description="Helical" evidence="2">
    <location>
        <begin position="20"/>
        <end position="42"/>
    </location>
</feature>
<proteinExistence type="predicted"/>
<gene>
    <name evidence="3" type="ORF">SEMRO_10_G008040.1</name>
</gene>
<comment type="caution">
    <text evidence="3">The sequence shown here is derived from an EMBL/GenBank/DDBJ whole genome shotgun (WGS) entry which is preliminary data.</text>
</comment>
<feature type="compositionally biased region" description="Basic and acidic residues" evidence="1">
    <location>
        <begin position="575"/>
        <end position="584"/>
    </location>
</feature>
<name>A0A9N8H135_9STRA</name>
<feature type="transmembrane region" description="Helical" evidence="2">
    <location>
        <begin position="210"/>
        <end position="229"/>
    </location>
</feature>
<feature type="compositionally biased region" description="Polar residues" evidence="1">
    <location>
        <begin position="559"/>
        <end position="569"/>
    </location>
</feature>
<evidence type="ECO:0000256" key="1">
    <source>
        <dbReference type="SAM" id="MobiDB-lite"/>
    </source>
</evidence>
<keyword evidence="2" id="KW-1133">Transmembrane helix</keyword>
<feature type="transmembrane region" description="Helical" evidence="2">
    <location>
        <begin position="104"/>
        <end position="127"/>
    </location>
</feature>
<dbReference type="EMBL" id="CAICTM010000010">
    <property type="protein sequence ID" value="CAB9496841.1"/>
    <property type="molecule type" value="Genomic_DNA"/>
</dbReference>
<feature type="region of interest" description="Disordered" evidence="1">
    <location>
        <begin position="540"/>
        <end position="584"/>
    </location>
</feature>
<protein>
    <submittedName>
        <fullName evidence="3">Uncharacterized protein</fullName>
    </submittedName>
</protein>
<dbReference type="InterPro" id="IPR036890">
    <property type="entry name" value="HATPase_C_sf"/>
</dbReference>
<feature type="compositionally biased region" description="Basic and acidic residues" evidence="1">
    <location>
        <begin position="412"/>
        <end position="426"/>
    </location>
</feature>
<evidence type="ECO:0000313" key="3">
    <source>
        <dbReference type="EMBL" id="CAB9496841.1"/>
    </source>
</evidence>
<dbReference type="AlphaFoldDB" id="A0A9N8H135"/>
<keyword evidence="2" id="KW-0812">Transmembrane</keyword>
<feature type="transmembrane region" description="Helical" evidence="2">
    <location>
        <begin position="260"/>
        <end position="282"/>
    </location>
</feature>
<sequence length="1235" mass="138317">MSTLSFPNYNGMVQQVDTHFYFVGFATWINYAILLSTVYSVAMPWYRNQAGGAKPSQEEDCISALPIERAAALVAFLVLVFTILIFYLPLFVYPAAARTGFRKISGVVFTGLAVVSTAATSNAVMAFAPDQYNPILIDPITHSRVHILRWVEWTVMAGTMMFLVEACDVPDHATQNASQILQWAYTHGALQAAATLMGLLLPFAQNTTQWAIILIIACVIYFVMMFKRLRAKYQRFKLLQKGSRLDELEIYHRAKIALQLLVTCACGWSSLVACYLIFSWWAPIWAAKTDNNDGSSIIAHPATPMIVECFLDVVLKSFYNFYVISIHEHVFDEEARSKRRLEELRQSIWANSSDILALSVRSLSGVVTTTVSPTLFRMLREGRTAIQYQYEYQDQLDAMDQSTLQYGQQLQEQERQRTRDEKEQDRTTGMSFEMTPDNIRELLWHAAVPQSASSLSPNVHLKPAQYDFADAYTAGSTSTASLPSFIRQPPVARTDPQNLLPETVIGPQEMQALATLMARSWQCGSRDTILSQELVLRKVDNKSNNDGNDENNHKDQSEGTHTIVNNGKNPFSPRLHQEERHGIKTQRQVKEVESIPCEALVTRLDDSALFVVVRDITERHRRFEAEKLAFSEMTARMRDSEANRFTRHEVKNGLLASLGLCEGLTDLSNKQSKTTAALERLTRASAACSGAALGDAAGAATSLAECAEDIRTLASTQENLMRVVKEMNSTLHETLETVLTEAMARDCIHGVYQPQLEPVGVVKMLRGLVNQREGSAERFPITTAGTFPRFLMLDPRLFKCVHRNALSNAAKYGAKKKPITTQVSYDHESKVFRMSVRNFPGDHHPKLKALGSDGAMKVFQKGKRLHSALGSETSGMARHSAGDGAWIMQQCCNCVQGECSIEFLEDSTVFSCWWPATVYEPMIQDDQGTDITGSAFRFPKDTWGIALDDSKIQRKLMKRFFHLAGIKESHTLILGETATDISNFDDFMVDFVSNHPDDYFLLVVDENLDVPMEDVSLKHATFSGSLLVQSMRHQLLPEQECQMLALIRSANDSKHDIAVYNSRAHGFIPKLPVNKERVRETLAKLWMDRFSVIESATIGKDGVPVSCSAAESLTITTHAATAASDDDDDDDDDDTLSSDGGYSAPLDDSALVHNIRSVDYWIASTTDDSHLERRWSEIWERLHAFKGDLLCLTDAPQAVDIVSKINEMRGTCLPASFQSKYKDLRQLVNELEEFQ</sequence>
<feature type="compositionally biased region" description="Acidic residues" evidence="1">
    <location>
        <begin position="1124"/>
        <end position="1136"/>
    </location>
</feature>
<dbReference type="SUPFAM" id="SSF55874">
    <property type="entry name" value="ATPase domain of HSP90 chaperone/DNA topoisomerase II/histidine kinase"/>
    <property type="match status" value="1"/>
</dbReference>
<evidence type="ECO:0000313" key="4">
    <source>
        <dbReference type="Proteomes" id="UP001153069"/>
    </source>
</evidence>
<feature type="transmembrane region" description="Helical" evidence="2">
    <location>
        <begin position="70"/>
        <end position="92"/>
    </location>
</feature>
<organism evidence="3 4">
    <name type="scientific">Seminavis robusta</name>
    <dbReference type="NCBI Taxonomy" id="568900"/>
    <lineage>
        <taxon>Eukaryota</taxon>
        <taxon>Sar</taxon>
        <taxon>Stramenopiles</taxon>
        <taxon>Ochrophyta</taxon>
        <taxon>Bacillariophyta</taxon>
        <taxon>Bacillariophyceae</taxon>
        <taxon>Bacillariophycidae</taxon>
        <taxon>Naviculales</taxon>
        <taxon>Naviculaceae</taxon>
        <taxon>Seminavis</taxon>
    </lineage>
</organism>
<keyword evidence="4" id="KW-1185">Reference proteome</keyword>
<reference evidence="3" key="1">
    <citation type="submission" date="2020-06" db="EMBL/GenBank/DDBJ databases">
        <authorList>
            <consortium name="Plant Systems Biology data submission"/>
        </authorList>
    </citation>
    <scope>NUCLEOTIDE SEQUENCE</scope>
    <source>
        <strain evidence="3">D6</strain>
    </source>
</reference>
<dbReference type="Proteomes" id="UP001153069">
    <property type="component" value="Unassembled WGS sequence"/>
</dbReference>
<feature type="region of interest" description="Disordered" evidence="1">
    <location>
        <begin position="408"/>
        <end position="428"/>
    </location>
</feature>
<keyword evidence="2" id="KW-0472">Membrane</keyword>
<feature type="region of interest" description="Disordered" evidence="1">
    <location>
        <begin position="1120"/>
        <end position="1142"/>
    </location>
</feature>